<keyword evidence="3 5" id="KW-0808">Transferase</keyword>
<protein>
    <recommendedName>
        <fullName evidence="1">DNA (cytosine-5-)-methyltransferase</fullName>
        <ecNumber evidence="1">2.1.1.37</ecNumber>
    </recommendedName>
</protein>
<dbReference type="SUPFAM" id="SSF53335">
    <property type="entry name" value="S-adenosyl-L-methionine-dependent methyltransferases"/>
    <property type="match status" value="1"/>
</dbReference>
<proteinExistence type="inferred from homology"/>
<feature type="active site" evidence="5">
    <location>
        <position position="383"/>
    </location>
</feature>
<dbReference type="PANTHER" id="PTHR10629:SF52">
    <property type="entry name" value="DNA (CYTOSINE-5)-METHYLTRANSFERASE 1"/>
    <property type="match status" value="1"/>
</dbReference>
<dbReference type="PRINTS" id="PR00105">
    <property type="entry name" value="C5METTRFRASE"/>
</dbReference>
<gene>
    <name evidence="7" type="ORF">SEPMUDRAFT_55966</name>
</gene>
<dbReference type="PROSITE" id="PS51679">
    <property type="entry name" value="SAM_MT_C5"/>
    <property type="match status" value="1"/>
</dbReference>
<keyword evidence="2 5" id="KW-0489">Methyltransferase</keyword>
<dbReference type="STRING" id="692275.N1QJS5"/>
<dbReference type="HOGENOM" id="CLU_012943_2_2_1"/>
<dbReference type="AlphaFoldDB" id="N1QJS5"/>
<dbReference type="GO" id="GO:0003886">
    <property type="term" value="F:DNA (cytosine-5-)-methyltransferase activity"/>
    <property type="evidence" value="ECO:0007669"/>
    <property type="project" value="UniProtKB-EC"/>
</dbReference>
<dbReference type="OMA" id="CCYWSPA"/>
<keyword evidence="8" id="KW-1185">Reference proteome</keyword>
<evidence type="ECO:0000256" key="6">
    <source>
        <dbReference type="SAM" id="MobiDB-lite"/>
    </source>
</evidence>
<dbReference type="RefSeq" id="XP_016764653.1">
    <property type="nucleotide sequence ID" value="XM_016909384.1"/>
</dbReference>
<name>N1QJS5_SPHMS</name>
<dbReference type="Gene3D" id="3.90.120.10">
    <property type="entry name" value="DNA Methylase, subunit A, domain 2"/>
    <property type="match status" value="1"/>
</dbReference>
<dbReference type="InterPro" id="IPR029063">
    <property type="entry name" value="SAM-dependent_MTases_sf"/>
</dbReference>
<evidence type="ECO:0000256" key="5">
    <source>
        <dbReference type="PROSITE-ProRule" id="PRU01016"/>
    </source>
</evidence>
<dbReference type="GO" id="GO:0005634">
    <property type="term" value="C:nucleus"/>
    <property type="evidence" value="ECO:0007669"/>
    <property type="project" value="TreeGrafter"/>
</dbReference>
<dbReference type="GO" id="GO:0044027">
    <property type="term" value="P:negative regulation of gene expression via chromosomal CpG island methylation"/>
    <property type="evidence" value="ECO:0007669"/>
    <property type="project" value="TreeGrafter"/>
</dbReference>
<organism evidence="7 8">
    <name type="scientific">Sphaerulina musiva (strain SO2202)</name>
    <name type="common">Poplar stem canker fungus</name>
    <name type="synonym">Septoria musiva</name>
    <dbReference type="NCBI Taxonomy" id="692275"/>
    <lineage>
        <taxon>Eukaryota</taxon>
        <taxon>Fungi</taxon>
        <taxon>Dikarya</taxon>
        <taxon>Ascomycota</taxon>
        <taxon>Pezizomycotina</taxon>
        <taxon>Dothideomycetes</taxon>
        <taxon>Dothideomycetidae</taxon>
        <taxon>Mycosphaerellales</taxon>
        <taxon>Mycosphaerellaceae</taxon>
        <taxon>Sphaerulina</taxon>
    </lineage>
</organism>
<dbReference type="EMBL" id="KB456260">
    <property type="protein sequence ID" value="EMF16532.1"/>
    <property type="molecule type" value="Genomic_DNA"/>
</dbReference>
<keyword evidence="4 5" id="KW-0949">S-adenosyl-L-methionine</keyword>
<evidence type="ECO:0000256" key="4">
    <source>
        <dbReference type="ARBA" id="ARBA00022691"/>
    </source>
</evidence>
<dbReference type="PANTHER" id="PTHR10629">
    <property type="entry name" value="CYTOSINE-SPECIFIC METHYLTRANSFERASE"/>
    <property type="match status" value="1"/>
</dbReference>
<dbReference type="Proteomes" id="UP000016931">
    <property type="component" value="Unassembled WGS sequence"/>
</dbReference>
<dbReference type="InterPro" id="IPR050390">
    <property type="entry name" value="C5-Methyltransferase"/>
</dbReference>
<dbReference type="eggNOG" id="ENOG502RYYW">
    <property type="taxonomic scope" value="Eukaryota"/>
</dbReference>
<evidence type="ECO:0000256" key="1">
    <source>
        <dbReference type="ARBA" id="ARBA00011975"/>
    </source>
</evidence>
<dbReference type="GO" id="GO:0003677">
    <property type="term" value="F:DNA binding"/>
    <property type="evidence" value="ECO:0007669"/>
    <property type="project" value="TreeGrafter"/>
</dbReference>
<accession>N1QJS5</accession>
<reference evidence="7 8" key="1">
    <citation type="journal article" date="2012" name="PLoS Pathog.">
        <title>Diverse lifestyles and strategies of plant pathogenesis encoded in the genomes of eighteen Dothideomycetes fungi.</title>
        <authorList>
            <person name="Ohm R.A."/>
            <person name="Feau N."/>
            <person name="Henrissat B."/>
            <person name="Schoch C.L."/>
            <person name="Horwitz B.A."/>
            <person name="Barry K.W."/>
            <person name="Condon B.J."/>
            <person name="Copeland A.C."/>
            <person name="Dhillon B."/>
            <person name="Glaser F."/>
            <person name="Hesse C.N."/>
            <person name="Kosti I."/>
            <person name="LaButti K."/>
            <person name="Lindquist E.A."/>
            <person name="Lucas S."/>
            <person name="Salamov A.A."/>
            <person name="Bradshaw R.E."/>
            <person name="Ciuffetti L."/>
            <person name="Hamelin R.C."/>
            <person name="Kema G.H.J."/>
            <person name="Lawrence C."/>
            <person name="Scott J.A."/>
            <person name="Spatafora J.W."/>
            <person name="Turgeon B.G."/>
            <person name="de Wit P.J.G.M."/>
            <person name="Zhong S."/>
            <person name="Goodwin S.B."/>
            <person name="Grigoriev I.V."/>
        </authorList>
    </citation>
    <scope>NUCLEOTIDE SEQUENCE [LARGE SCALE GENOMIC DNA]</scope>
    <source>
        <strain evidence="7 8">SO2202</strain>
    </source>
</reference>
<dbReference type="EC" id="2.1.1.37" evidence="1"/>
<evidence type="ECO:0000256" key="2">
    <source>
        <dbReference type="ARBA" id="ARBA00022603"/>
    </source>
</evidence>
<sequence>MDDEDIPLPTPEDFEEEDSDLLEVEIITRQEFENHTRYAAGNELPFNHEIAPYAPLLGNGRLEAGEDVELIDGDFLRVTHIVRDKALPRADPLAYILRGILLRRQRSLDNMFSRTTNELAAIILVPMDDNRPHFVSGLEDRPLTSFVCIREIVFTNAIFPQFSFRNLEGAARKFFRMPCGDGPLAMTYLKKDKAVEEARLVCRMKVVKRYIMDGKREKLVSNAFRRLLPDEADPKYRKSPVELFREWREGWREQTDRPKAAAASRKASDLSITPASSRKRSADVIILDDSDDDRLSSAKPPQTPILKTYSLFDFFCGSGGVSEAARLAGLNVKYAIDNQKCAVRTHQKNHRRCTTMHNDVADFIAMVKPGAIQVDVIHSSNPCRYWSFNHTIAGKDDEMNEAIAYTAEEAGKKFRPRIFTFEQTPGLCGIEKHRANWQLFMRQLTSVGYDVEWRVISFADYGNPQARKRLIIFAACPGQQLPEFPCPTHGKPGTGLRGYKTVNETIGNMPRGITFHNPDVMREKHRNKPYNMPPAPGHLPLSHLVDRAGPHALHPNGKRQFTLREVLRLQGFPDTYQYASDTPGKPITHRQGLKMAGDAVPPKAFKPFMEECKKALEKTDKAIAEYVPPPPIVIDD</sequence>
<feature type="region of interest" description="Disordered" evidence="6">
    <location>
        <begin position="255"/>
        <end position="275"/>
    </location>
</feature>
<evidence type="ECO:0000313" key="7">
    <source>
        <dbReference type="EMBL" id="EMF16532.1"/>
    </source>
</evidence>
<dbReference type="GeneID" id="27906521"/>
<dbReference type="GO" id="GO:0032259">
    <property type="term" value="P:methylation"/>
    <property type="evidence" value="ECO:0007669"/>
    <property type="project" value="UniProtKB-KW"/>
</dbReference>
<evidence type="ECO:0000256" key="3">
    <source>
        <dbReference type="ARBA" id="ARBA00022679"/>
    </source>
</evidence>
<dbReference type="Pfam" id="PF00145">
    <property type="entry name" value="DNA_methylase"/>
    <property type="match status" value="2"/>
</dbReference>
<evidence type="ECO:0000313" key="8">
    <source>
        <dbReference type="Proteomes" id="UP000016931"/>
    </source>
</evidence>
<dbReference type="OrthoDB" id="414133at2759"/>
<dbReference type="InterPro" id="IPR001525">
    <property type="entry name" value="C5_MeTfrase"/>
</dbReference>
<comment type="similarity">
    <text evidence="5">Belongs to the class I-like SAM-binding methyltransferase superfamily. C5-methyltransferase family.</text>
</comment>
<dbReference type="Gene3D" id="3.40.50.150">
    <property type="entry name" value="Vaccinia Virus protein VP39"/>
    <property type="match status" value="1"/>
</dbReference>